<evidence type="ECO:0000256" key="3">
    <source>
        <dbReference type="ARBA" id="ARBA00023125"/>
    </source>
</evidence>
<dbReference type="CDD" id="cd10017">
    <property type="entry name" value="B3_DNA"/>
    <property type="match status" value="1"/>
</dbReference>
<dbReference type="Proteomes" id="UP000091857">
    <property type="component" value="Chromosome 7"/>
</dbReference>
<dbReference type="Gramene" id="Manes.07G020600.1.v8.1">
    <property type="protein sequence ID" value="Manes.07G020600.1.v8.1.CDS.1"/>
    <property type="gene ID" value="Manes.07G020600.v8.1"/>
</dbReference>
<dbReference type="OMA" id="ENEWNFR"/>
<dbReference type="GO" id="GO:0005634">
    <property type="term" value="C:nucleus"/>
    <property type="evidence" value="ECO:0007669"/>
    <property type="project" value="UniProtKB-SubCell"/>
</dbReference>
<dbReference type="InterPro" id="IPR015300">
    <property type="entry name" value="DNA-bd_pseudobarrel_sf"/>
</dbReference>
<dbReference type="AlphaFoldDB" id="A0A2C9VJT0"/>
<sequence>MVREEIIDKVLSQTDVDYRLAFPTASLWGIQIPEGQNAMEFEATSADNIHEHWNFRLCLRNSNNGERYRKPELTGDWLQFVRSKNLRKGNKIILTMELDEATGERSYTIRAETKLMGSWVPIA</sequence>
<evidence type="ECO:0000313" key="7">
    <source>
        <dbReference type="Proteomes" id="UP000091857"/>
    </source>
</evidence>
<keyword evidence="2" id="KW-0805">Transcription regulation</keyword>
<name>A0A2C9VJT0_MANES</name>
<gene>
    <name evidence="6" type="ORF">MANES_07G020600v8</name>
</gene>
<dbReference type="GO" id="GO:0003677">
    <property type="term" value="F:DNA binding"/>
    <property type="evidence" value="ECO:0007669"/>
    <property type="project" value="UniProtKB-KW"/>
</dbReference>
<evidence type="ECO:0000313" key="6">
    <source>
        <dbReference type="EMBL" id="OAY44965.1"/>
    </source>
</evidence>
<protein>
    <recommendedName>
        <fullName evidence="8">TF-B3 domain-containing protein</fullName>
    </recommendedName>
</protein>
<comment type="subcellular location">
    <subcellularLocation>
        <location evidence="1">Nucleus</location>
    </subcellularLocation>
</comment>
<keyword evidence="3" id="KW-0238">DNA-binding</keyword>
<evidence type="ECO:0000256" key="5">
    <source>
        <dbReference type="ARBA" id="ARBA00023242"/>
    </source>
</evidence>
<dbReference type="SUPFAM" id="SSF101936">
    <property type="entry name" value="DNA-binding pseudobarrel domain"/>
    <property type="match status" value="1"/>
</dbReference>
<reference evidence="7" key="1">
    <citation type="journal article" date="2016" name="Nat. Biotechnol.">
        <title>Sequencing wild and cultivated cassava and related species reveals extensive interspecific hybridization and genetic diversity.</title>
        <authorList>
            <person name="Bredeson J.V."/>
            <person name="Lyons J.B."/>
            <person name="Prochnik S.E."/>
            <person name="Wu G.A."/>
            <person name="Ha C.M."/>
            <person name="Edsinger-Gonzales E."/>
            <person name="Grimwood J."/>
            <person name="Schmutz J."/>
            <person name="Rabbi I.Y."/>
            <person name="Egesi C."/>
            <person name="Nauluvula P."/>
            <person name="Lebot V."/>
            <person name="Ndunguru J."/>
            <person name="Mkamilo G."/>
            <person name="Bart R.S."/>
            <person name="Setter T.L."/>
            <person name="Gleadow R.M."/>
            <person name="Kulakow P."/>
            <person name="Ferguson M.E."/>
            <person name="Rounsley S."/>
            <person name="Rokhsar D.S."/>
        </authorList>
    </citation>
    <scope>NUCLEOTIDE SEQUENCE [LARGE SCALE GENOMIC DNA]</scope>
    <source>
        <strain evidence="7">cv. AM560-2</strain>
    </source>
</reference>
<keyword evidence="7" id="KW-1185">Reference proteome</keyword>
<dbReference type="Gene3D" id="2.40.330.10">
    <property type="entry name" value="DNA-binding pseudobarrel domain"/>
    <property type="match status" value="1"/>
</dbReference>
<keyword evidence="4" id="KW-0804">Transcription</keyword>
<dbReference type="EMBL" id="CM004393">
    <property type="protein sequence ID" value="OAY44965.1"/>
    <property type="molecule type" value="Genomic_DNA"/>
</dbReference>
<comment type="caution">
    <text evidence="6">The sequence shown here is derived from an EMBL/GenBank/DDBJ whole genome shotgun (WGS) entry which is preliminary data.</text>
</comment>
<evidence type="ECO:0000256" key="1">
    <source>
        <dbReference type="ARBA" id="ARBA00004123"/>
    </source>
</evidence>
<evidence type="ECO:0000256" key="2">
    <source>
        <dbReference type="ARBA" id="ARBA00023015"/>
    </source>
</evidence>
<proteinExistence type="predicted"/>
<organism evidence="6 7">
    <name type="scientific">Manihot esculenta</name>
    <name type="common">Cassava</name>
    <name type="synonym">Jatropha manihot</name>
    <dbReference type="NCBI Taxonomy" id="3983"/>
    <lineage>
        <taxon>Eukaryota</taxon>
        <taxon>Viridiplantae</taxon>
        <taxon>Streptophyta</taxon>
        <taxon>Embryophyta</taxon>
        <taxon>Tracheophyta</taxon>
        <taxon>Spermatophyta</taxon>
        <taxon>Magnoliopsida</taxon>
        <taxon>eudicotyledons</taxon>
        <taxon>Gunneridae</taxon>
        <taxon>Pentapetalae</taxon>
        <taxon>rosids</taxon>
        <taxon>fabids</taxon>
        <taxon>Malpighiales</taxon>
        <taxon>Euphorbiaceae</taxon>
        <taxon>Crotonoideae</taxon>
        <taxon>Manihoteae</taxon>
        <taxon>Manihot</taxon>
    </lineage>
</organism>
<evidence type="ECO:0000256" key="4">
    <source>
        <dbReference type="ARBA" id="ARBA00023163"/>
    </source>
</evidence>
<accession>A0A2C9VJT0</accession>
<dbReference type="InterPro" id="IPR003340">
    <property type="entry name" value="B3_DNA-bd"/>
</dbReference>
<evidence type="ECO:0008006" key="8">
    <source>
        <dbReference type="Google" id="ProtNLM"/>
    </source>
</evidence>
<keyword evidence="5" id="KW-0539">Nucleus</keyword>